<dbReference type="EMBL" id="ASHM01207694">
    <property type="protein sequence ID" value="PNX67330.1"/>
    <property type="molecule type" value="Genomic_DNA"/>
</dbReference>
<name>A0A2K3KM24_TRIPR</name>
<reference evidence="1 2" key="2">
    <citation type="journal article" date="2017" name="Front. Plant Sci.">
        <title>Gene Classification and Mining of Molecular Markers Useful in Red Clover (Trifolium pratense) Breeding.</title>
        <authorList>
            <person name="Istvanek J."/>
            <person name="Dluhosova J."/>
            <person name="Dluhos P."/>
            <person name="Patkova L."/>
            <person name="Nedelnik J."/>
            <person name="Repkova J."/>
        </authorList>
    </citation>
    <scope>NUCLEOTIDE SEQUENCE [LARGE SCALE GENOMIC DNA]</scope>
    <source>
        <strain evidence="2">cv. Tatra</strain>
        <tissue evidence="1">Young leaves</tissue>
    </source>
</reference>
<dbReference type="AlphaFoldDB" id="A0A2K3KM24"/>
<proteinExistence type="predicted"/>
<evidence type="ECO:0000313" key="1">
    <source>
        <dbReference type="EMBL" id="PNX67330.1"/>
    </source>
</evidence>
<organism evidence="1 2">
    <name type="scientific">Trifolium pratense</name>
    <name type="common">Red clover</name>
    <dbReference type="NCBI Taxonomy" id="57577"/>
    <lineage>
        <taxon>Eukaryota</taxon>
        <taxon>Viridiplantae</taxon>
        <taxon>Streptophyta</taxon>
        <taxon>Embryophyta</taxon>
        <taxon>Tracheophyta</taxon>
        <taxon>Spermatophyta</taxon>
        <taxon>Magnoliopsida</taxon>
        <taxon>eudicotyledons</taxon>
        <taxon>Gunneridae</taxon>
        <taxon>Pentapetalae</taxon>
        <taxon>rosids</taxon>
        <taxon>fabids</taxon>
        <taxon>Fabales</taxon>
        <taxon>Fabaceae</taxon>
        <taxon>Papilionoideae</taxon>
        <taxon>50 kb inversion clade</taxon>
        <taxon>NPAAA clade</taxon>
        <taxon>Hologalegina</taxon>
        <taxon>IRL clade</taxon>
        <taxon>Trifolieae</taxon>
        <taxon>Trifolium</taxon>
    </lineage>
</organism>
<gene>
    <name evidence="1" type="ORF">L195_g063466</name>
</gene>
<reference evidence="1 2" key="1">
    <citation type="journal article" date="2014" name="Am. J. Bot.">
        <title>Genome assembly and annotation for red clover (Trifolium pratense; Fabaceae).</title>
        <authorList>
            <person name="Istvanek J."/>
            <person name="Jaros M."/>
            <person name="Krenek A."/>
            <person name="Repkova J."/>
        </authorList>
    </citation>
    <scope>NUCLEOTIDE SEQUENCE [LARGE SCALE GENOMIC DNA]</scope>
    <source>
        <strain evidence="2">cv. Tatra</strain>
        <tissue evidence="1">Young leaves</tissue>
    </source>
</reference>
<evidence type="ECO:0000313" key="2">
    <source>
        <dbReference type="Proteomes" id="UP000236291"/>
    </source>
</evidence>
<sequence>MSSAKRRPARKALYSAWLFEVGKDSASDTSISIPSSFSSMIPAPAPVGLDAPSTKIVHLSAP</sequence>
<feature type="non-terminal residue" evidence="1">
    <location>
        <position position="62"/>
    </location>
</feature>
<dbReference type="Proteomes" id="UP000236291">
    <property type="component" value="Unassembled WGS sequence"/>
</dbReference>
<accession>A0A2K3KM24</accession>
<protein>
    <submittedName>
        <fullName evidence="1">Uncharacterized protein</fullName>
    </submittedName>
</protein>
<comment type="caution">
    <text evidence="1">The sequence shown here is derived from an EMBL/GenBank/DDBJ whole genome shotgun (WGS) entry which is preliminary data.</text>
</comment>